<organism evidence="2 3">
    <name type="scientific">Humibacillus xanthopallidus</name>
    <dbReference type="NCBI Taxonomy" id="412689"/>
    <lineage>
        <taxon>Bacteria</taxon>
        <taxon>Bacillati</taxon>
        <taxon>Actinomycetota</taxon>
        <taxon>Actinomycetes</taxon>
        <taxon>Micrococcales</taxon>
        <taxon>Intrasporangiaceae</taxon>
        <taxon>Humibacillus</taxon>
    </lineage>
</organism>
<dbReference type="PROSITE" id="PS51186">
    <property type="entry name" value="GNAT"/>
    <property type="match status" value="1"/>
</dbReference>
<evidence type="ECO:0000313" key="3">
    <source>
        <dbReference type="Proteomes" id="UP000316747"/>
    </source>
</evidence>
<comment type="caution">
    <text evidence="2">The sequence shown here is derived from an EMBL/GenBank/DDBJ whole genome shotgun (WGS) entry which is preliminary data.</text>
</comment>
<sequence>MVTPIWDPESVLAASNEWAWVPDHARSVRTDEYLVVAYPPTYLTPTGARLFGSDREPAEVVDEVHRVARDLGRERIWWTLSDTSRPSGLEAELVRRGAQVVERMDVLGLHLTDGVPEVAPGADVTVTRVVDRDGVRDALVLSQSAFGGSAPDDEEVDRGLVEIARGLGDDSVGRVVASVAGRPASTGGWGIVGPVCRLWGAGTHPDLRGLGAYRAVLRARLDIAVRAGATLALTHGRVDTSSPILRRLGFRRYGEQRQLAVDL</sequence>
<accession>A0A543HTM0</accession>
<proteinExistence type="predicted"/>
<protein>
    <recommendedName>
        <fullName evidence="1">N-acetyltransferase domain-containing protein</fullName>
    </recommendedName>
</protein>
<dbReference type="Proteomes" id="UP000316747">
    <property type="component" value="Unassembled WGS sequence"/>
</dbReference>
<reference evidence="2 3" key="1">
    <citation type="submission" date="2019-06" db="EMBL/GenBank/DDBJ databases">
        <title>Genome sequencing of plant associated microbes to promote plant fitness in Sorghum bicolor and Oryza sativa.</title>
        <authorList>
            <person name="Coleman-Derr D."/>
        </authorList>
    </citation>
    <scope>NUCLEOTIDE SEQUENCE [LARGE SCALE GENOMIC DNA]</scope>
    <source>
        <strain evidence="2 3">KV-663</strain>
    </source>
</reference>
<dbReference type="EMBL" id="VFPM01000002">
    <property type="protein sequence ID" value="TQM61658.1"/>
    <property type="molecule type" value="Genomic_DNA"/>
</dbReference>
<dbReference type="InterPro" id="IPR016181">
    <property type="entry name" value="Acyl_CoA_acyltransferase"/>
</dbReference>
<feature type="domain" description="N-acetyltransferase" evidence="1">
    <location>
        <begin position="125"/>
        <end position="263"/>
    </location>
</feature>
<gene>
    <name evidence="2" type="ORF">FBY41_1669</name>
</gene>
<dbReference type="GO" id="GO:0016747">
    <property type="term" value="F:acyltransferase activity, transferring groups other than amino-acyl groups"/>
    <property type="evidence" value="ECO:0007669"/>
    <property type="project" value="InterPro"/>
</dbReference>
<dbReference type="AlphaFoldDB" id="A0A543HTM0"/>
<evidence type="ECO:0000259" key="1">
    <source>
        <dbReference type="PROSITE" id="PS51186"/>
    </source>
</evidence>
<keyword evidence="3" id="KW-1185">Reference proteome</keyword>
<dbReference type="Gene3D" id="3.40.630.30">
    <property type="match status" value="1"/>
</dbReference>
<evidence type="ECO:0000313" key="2">
    <source>
        <dbReference type="EMBL" id="TQM61658.1"/>
    </source>
</evidence>
<dbReference type="InterPro" id="IPR000182">
    <property type="entry name" value="GNAT_dom"/>
</dbReference>
<dbReference type="SUPFAM" id="SSF55729">
    <property type="entry name" value="Acyl-CoA N-acyltransferases (Nat)"/>
    <property type="match status" value="1"/>
</dbReference>
<name>A0A543HTM0_9MICO</name>